<organism evidence="3 4">
    <name type="scientific">Alkalihalobacterium chitinilyticum</name>
    <dbReference type="NCBI Taxonomy" id="2980103"/>
    <lineage>
        <taxon>Bacteria</taxon>
        <taxon>Bacillati</taxon>
        <taxon>Bacillota</taxon>
        <taxon>Bacilli</taxon>
        <taxon>Bacillales</taxon>
        <taxon>Bacillaceae</taxon>
        <taxon>Alkalihalobacterium</taxon>
    </lineage>
</organism>
<feature type="domain" description="Fibronectin type-III" evidence="2">
    <location>
        <begin position="504"/>
        <end position="585"/>
    </location>
</feature>
<feature type="domain" description="Fibronectin type-III" evidence="2">
    <location>
        <begin position="597"/>
        <end position="674"/>
    </location>
</feature>
<protein>
    <submittedName>
        <fullName evidence="3">Zinc ribbon domain-containing protein</fullName>
    </submittedName>
</protein>
<dbReference type="RefSeq" id="WP_275118674.1">
    <property type="nucleotide sequence ID" value="NZ_JAOTPO010000007.1"/>
</dbReference>
<dbReference type="SMART" id="SM00060">
    <property type="entry name" value="FN3"/>
    <property type="match status" value="3"/>
</dbReference>
<dbReference type="Gene3D" id="2.60.40.10">
    <property type="entry name" value="Immunoglobulins"/>
    <property type="match status" value="1"/>
</dbReference>
<evidence type="ECO:0000313" key="3">
    <source>
        <dbReference type="EMBL" id="MDE5414058.1"/>
    </source>
</evidence>
<evidence type="ECO:0000259" key="2">
    <source>
        <dbReference type="SMART" id="SM00060"/>
    </source>
</evidence>
<evidence type="ECO:0000313" key="4">
    <source>
        <dbReference type="Proteomes" id="UP001148125"/>
    </source>
</evidence>
<dbReference type="InterPro" id="IPR036116">
    <property type="entry name" value="FN3_sf"/>
</dbReference>
<accession>A0ABT5VHW6</accession>
<dbReference type="SUPFAM" id="SSF49265">
    <property type="entry name" value="Fibronectin type III"/>
    <property type="match status" value="1"/>
</dbReference>
<comment type="caution">
    <text evidence="3">The sequence shown here is derived from an EMBL/GenBank/DDBJ whole genome shotgun (WGS) entry which is preliminary data.</text>
</comment>
<name>A0ABT5VHW6_9BACI</name>
<reference evidence="3" key="1">
    <citation type="submission" date="2024-05" db="EMBL/GenBank/DDBJ databases">
        <title>Alkalihalobacillus sp. strain MEB203 novel alkaliphilic bacterium from Lonar Lake, India.</title>
        <authorList>
            <person name="Joshi A."/>
            <person name="Thite S."/>
            <person name="Mengade P."/>
        </authorList>
    </citation>
    <scope>NUCLEOTIDE SEQUENCE</scope>
    <source>
        <strain evidence="3">MEB 203</strain>
    </source>
</reference>
<dbReference type="InterPro" id="IPR003961">
    <property type="entry name" value="FN3_dom"/>
</dbReference>
<feature type="domain" description="Fibronectin type-III" evidence="2">
    <location>
        <begin position="787"/>
        <end position="873"/>
    </location>
</feature>
<evidence type="ECO:0000256" key="1">
    <source>
        <dbReference type="SAM" id="Coils"/>
    </source>
</evidence>
<proteinExistence type="predicted"/>
<dbReference type="InterPro" id="IPR013783">
    <property type="entry name" value="Ig-like_fold"/>
</dbReference>
<gene>
    <name evidence="3" type="ORF">N7Z68_11765</name>
</gene>
<dbReference type="Pfam" id="PF12773">
    <property type="entry name" value="DZR"/>
    <property type="match status" value="1"/>
</dbReference>
<feature type="coiled-coil region" evidence="1">
    <location>
        <begin position="193"/>
        <end position="220"/>
    </location>
</feature>
<dbReference type="EMBL" id="JAOTPO010000007">
    <property type="protein sequence ID" value="MDE5414058.1"/>
    <property type="molecule type" value="Genomic_DNA"/>
</dbReference>
<dbReference type="InterPro" id="IPR025874">
    <property type="entry name" value="DZR"/>
</dbReference>
<dbReference type="Proteomes" id="UP001148125">
    <property type="component" value="Unassembled WGS sequence"/>
</dbReference>
<keyword evidence="4" id="KW-1185">Reference proteome</keyword>
<keyword evidence="1" id="KW-0175">Coiled coil</keyword>
<sequence length="995" mass="113641">MSRKNFFLLLEMDFNNIPEDENEIKNKIKRKRAEWSKLRNHPGRSTEAKANLELVSAIEAVMLDPDQRLEEAEAAREMKKREALEKEREAFSAVDKIVRVLSARGWVYESEVADLVKIFHLSESQVKSRISLPVKAASSKQNQRREITVDTSKAKKIAELCENIGVNSAHPGGVPSLYDFLQVSPTSSLDTLLETADEKYKELSKKRRDAKSEYETKLQSYCKSIFQRERKEYDLALIQLRLESLKETIQIATSSSTLDDVVFEQIVKEGMSLGVTQEEVTSFITGYCAQNHITVGSNNNTKKQKKLKQCGHCGLVNGEHDKYCSRCANELEVTCPSCKSIVPSTAHVCGSCGFEVGDLYKWNQIIREANYHLSVDEVEIAERLYHLVLSRWPDNVEVKKKLMEVQRKQKEQENKIATIMSFVENKRFYAARSELLRMKRTIEQSVTLKSIEEVCRDHILSAESLLKRARNLQDENQAAQYYMKAMEIAADCKEANDMIAKWPPESPKSLQITPRAAEIHLKWQPSESPGTIHYRVLRKKGSEILHSTDGEIIQENMQSSFVDNHAEGGTAYFYGVFAVRGQTVSEKGMVQGPFVRRPEVEDVTIHQDNSVIELNWIPPKGATSVEVWRKEGAVPTKRQDGTKLKGVTLDGVKDDTVTFGKTYGFRIVVRYGTEEAPTFSEGVSLQSKAIRLPKVVSDFTIKREDNGVFVKIPEMNDEVHIYYANQAFTYKKGETCPIDKLPQLGDKVILSEKKTAFVKMNLRKPLYFIPVSFNEEVAVFGEMKVSKDHPEVSNIFHKVEQNSLIVQWIWPDKIKRVIVAYRKDAFPVSHDDPQATKIQIEKGSYELLDGYKISSREQDYYFTIFTVYEEGDDLIYSNGEQYLCLNTKPVEISYEINTSSFFKKKVRISLSTDTAVTLPGLVLVKKALSPPTSKTDGKEIYRIPGNEEMYRTKQIDIPSEHFEKNMYARLFFINDKEAPKVRLQPKGGKEVLRLW</sequence>